<reference evidence="2" key="2">
    <citation type="submission" date="2023-07" db="EMBL/GenBank/DDBJ databases">
        <authorList>
            <person name="Jung D.-H."/>
        </authorList>
    </citation>
    <scope>NUCLEOTIDE SEQUENCE [LARGE SCALE GENOMIC DNA]</scope>
    <source>
        <strain evidence="2">JA-25</strain>
    </source>
</reference>
<reference evidence="2" key="1">
    <citation type="submission" date="2019-09" db="EMBL/GenBank/DDBJ databases">
        <authorList>
            <person name="Jung D.-H."/>
        </authorList>
    </citation>
    <scope>NUCLEOTIDE SEQUENCE [LARGE SCALE GENOMIC DNA]</scope>
    <source>
        <strain evidence="2">JA-25</strain>
    </source>
</reference>
<accession>A0ABX0QEP1</accession>
<evidence type="ECO:0000313" key="2">
    <source>
        <dbReference type="Proteomes" id="UP000606008"/>
    </source>
</evidence>
<comment type="caution">
    <text evidence="1">The sequence shown here is derived from an EMBL/GenBank/DDBJ whole genome shotgun (WGS) entry which is preliminary data.</text>
</comment>
<sequence length="532" mass="59819">MRLLVALAASVTGGLLVTSTDKMVHTKGAEVDGPLPAVTALSPTPRSTFTPTTRKGYWNANVVDDFTMPKTKSVTFSGAGRNLYLKDWSILFRRGFTAIDRTRMVFDQEIASDLAKMPRGWKSRLTFEQRADAVGQHHFRVEPYNIPWAGNSELAPETYFRPPANNPKSIQNIYSAIQGLAGSCVLFGDCPDGVRSSGYSKIFFDIENEGISDGKRQEHANLYTYFIKATRDVTPDVAGRHTDIGGIGPSAHNGFGYSRADSYNAGIEWLFNMPARHTATSRKRGMPDDIVGKSYSDYADFHMPGTYFYYPDFDYTIPHNADAARHWLAGLLSEQEYNIRLTNKKRMAYHWVFNTQGPFNRSEKSSNPAPPAVAEGMAIFYWFTGGSGVVFWDDFVELKPDQPTPSDPAQVGTGNDRVYACYEHYIHGLWRLFKHHSDLFDGNETYLNQDTECSFDNGRTWYKYNANQLKTRQLPFARAIVNGSQILIAATMPYAKPGQQTSMMVRYVANGKQFYTTIRLNGDEIYLGRATM</sequence>
<dbReference type="RefSeq" id="WP_166692060.1">
    <property type="nucleotide sequence ID" value="NZ_WAEL01000004.1"/>
</dbReference>
<organism evidence="1 2">
    <name type="scientific">Fibrivirga algicola</name>
    <dbReference type="NCBI Taxonomy" id="2950420"/>
    <lineage>
        <taxon>Bacteria</taxon>
        <taxon>Pseudomonadati</taxon>
        <taxon>Bacteroidota</taxon>
        <taxon>Cytophagia</taxon>
        <taxon>Cytophagales</taxon>
        <taxon>Spirosomataceae</taxon>
        <taxon>Fibrivirga</taxon>
    </lineage>
</organism>
<proteinExistence type="predicted"/>
<dbReference type="EMBL" id="WAEL01000004">
    <property type="protein sequence ID" value="NID10885.1"/>
    <property type="molecule type" value="Genomic_DNA"/>
</dbReference>
<gene>
    <name evidence="1" type="ORF">F7231_11955</name>
</gene>
<dbReference type="Proteomes" id="UP000606008">
    <property type="component" value="Unassembled WGS sequence"/>
</dbReference>
<evidence type="ECO:0000313" key="1">
    <source>
        <dbReference type="EMBL" id="NID10885.1"/>
    </source>
</evidence>
<protein>
    <submittedName>
        <fullName evidence="1">Uncharacterized protein</fullName>
    </submittedName>
</protein>
<name>A0ABX0QEP1_9BACT</name>
<keyword evidence="2" id="KW-1185">Reference proteome</keyword>